<dbReference type="InterPro" id="IPR008258">
    <property type="entry name" value="Transglycosylase_SLT_dom_1"/>
</dbReference>
<evidence type="ECO:0000313" key="5">
    <source>
        <dbReference type="EMBL" id="SHO46801.1"/>
    </source>
</evidence>
<keyword evidence="3" id="KW-0472">Membrane</keyword>
<feature type="transmembrane region" description="Helical" evidence="3">
    <location>
        <begin position="82"/>
        <end position="104"/>
    </location>
</feature>
<name>A0A1M7Y3K9_9BACT</name>
<feature type="region of interest" description="Disordered" evidence="2">
    <location>
        <begin position="1"/>
        <end position="40"/>
    </location>
</feature>
<dbReference type="EMBL" id="FRFE01000006">
    <property type="protein sequence ID" value="SHO46801.1"/>
    <property type="molecule type" value="Genomic_DNA"/>
</dbReference>
<feature type="transmembrane region" description="Helical" evidence="3">
    <location>
        <begin position="116"/>
        <end position="139"/>
    </location>
</feature>
<keyword evidence="3" id="KW-1133">Transmembrane helix</keyword>
<dbReference type="PANTHER" id="PTHR37423">
    <property type="entry name" value="SOLUBLE LYTIC MUREIN TRANSGLYCOSYLASE-RELATED"/>
    <property type="match status" value="1"/>
</dbReference>
<dbReference type="STRING" id="1121416.SAMN02745220_01645"/>
<evidence type="ECO:0000256" key="2">
    <source>
        <dbReference type="SAM" id="MobiDB-lite"/>
    </source>
</evidence>
<proteinExistence type="inferred from homology"/>
<feature type="domain" description="Transglycosylase SLT" evidence="4">
    <location>
        <begin position="194"/>
        <end position="293"/>
    </location>
</feature>
<dbReference type="Proteomes" id="UP000184603">
    <property type="component" value="Unassembled WGS sequence"/>
</dbReference>
<evidence type="ECO:0000313" key="6">
    <source>
        <dbReference type="Proteomes" id="UP000184603"/>
    </source>
</evidence>
<dbReference type="Pfam" id="PF01464">
    <property type="entry name" value="SLT"/>
    <property type="match status" value="1"/>
</dbReference>
<keyword evidence="3" id="KW-0812">Transmembrane</keyword>
<protein>
    <submittedName>
        <fullName evidence="5">Transglycosylase SLT domain-containing protein</fullName>
    </submittedName>
</protein>
<feature type="transmembrane region" description="Helical" evidence="3">
    <location>
        <begin position="48"/>
        <end position="70"/>
    </location>
</feature>
<keyword evidence="6" id="KW-1185">Reference proteome</keyword>
<dbReference type="Gene3D" id="1.10.530.10">
    <property type="match status" value="1"/>
</dbReference>
<organism evidence="5 6">
    <name type="scientific">Desulfopila aestuarii DSM 18488</name>
    <dbReference type="NCBI Taxonomy" id="1121416"/>
    <lineage>
        <taxon>Bacteria</taxon>
        <taxon>Pseudomonadati</taxon>
        <taxon>Thermodesulfobacteriota</taxon>
        <taxon>Desulfobulbia</taxon>
        <taxon>Desulfobulbales</taxon>
        <taxon>Desulfocapsaceae</taxon>
        <taxon>Desulfopila</taxon>
    </lineage>
</organism>
<dbReference type="OrthoDB" id="5573603at2"/>
<feature type="compositionally biased region" description="Basic residues" evidence="2">
    <location>
        <begin position="16"/>
        <end position="33"/>
    </location>
</feature>
<reference evidence="5 6" key="1">
    <citation type="submission" date="2016-12" db="EMBL/GenBank/DDBJ databases">
        <authorList>
            <person name="Song W.-J."/>
            <person name="Kurnit D.M."/>
        </authorList>
    </citation>
    <scope>NUCLEOTIDE SEQUENCE [LARGE SCALE GENOMIC DNA]</scope>
    <source>
        <strain evidence="5 6">DSM 18488</strain>
    </source>
</reference>
<sequence>MGRSIPAKQSPARPKTTAKRGPNKSGSRKKKSNGKGGKNEPKNLLRDALLLLLEWGGLSVIGMGAMVLLLGHFGNRFSGTDVFGSLLPFGIGIFGFIIAATLLLSGWKRLRRLLKLWSPILPAGLVAAVTLTLLCMIPGNTFTKAFGYYRTLVGGKEEASRMTLAHQVYAAYRRLGNGQVEKMIERAKPFDADIEDAAKVYDVDPDLLKGLAATESSYLPRKSEDGGHGLFQITQVPKQVQREVDGRFDVKSRDLGSSRYNAFLGAATLQHYLEEMNNDLFLGLLAYNIGPANGGLRFIMQQYGATDFVTIQPYLLKLPRDYPIRVLSYSLAFRIAREEGKVLAYEEGDNAMTIQSLGIPGL</sequence>
<dbReference type="PANTHER" id="PTHR37423:SF6">
    <property type="entry name" value="CELL DIVISION COORDINATOR CPOB"/>
    <property type="match status" value="1"/>
</dbReference>
<gene>
    <name evidence="5" type="ORF">SAMN02745220_01645</name>
</gene>
<dbReference type="SUPFAM" id="SSF53955">
    <property type="entry name" value="Lysozyme-like"/>
    <property type="match status" value="1"/>
</dbReference>
<accession>A0A1M7Y3K9</accession>
<comment type="similarity">
    <text evidence="1">Belongs to the transglycosylase Slt family.</text>
</comment>
<dbReference type="RefSeq" id="WP_073612962.1">
    <property type="nucleotide sequence ID" value="NZ_FRFE01000006.1"/>
</dbReference>
<dbReference type="InterPro" id="IPR023346">
    <property type="entry name" value="Lysozyme-like_dom_sf"/>
</dbReference>
<evidence type="ECO:0000256" key="1">
    <source>
        <dbReference type="ARBA" id="ARBA00007734"/>
    </source>
</evidence>
<dbReference type="AlphaFoldDB" id="A0A1M7Y3K9"/>
<evidence type="ECO:0000259" key="4">
    <source>
        <dbReference type="Pfam" id="PF01464"/>
    </source>
</evidence>
<evidence type="ECO:0000256" key="3">
    <source>
        <dbReference type="SAM" id="Phobius"/>
    </source>
</evidence>